<reference evidence="2" key="1">
    <citation type="journal article" date="2015" name="Nature">
        <title>Complex archaea that bridge the gap between prokaryotes and eukaryotes.</title>
        <authorList>
            <person name="Spang A."/>
            <person name="Saw J.H."/>
            <person name="Jorgensen S.L."/>
            <person name="Zaremba-Niedzwiedzka K."/>
            <person name="Martijn J."/>
            <person name="Lind A.E."/>
            <person name="van Eijk R."/>
            <person name="Schleper C."/>
            <person name="Guy L."/>
            <person name="Ettema T.J."/>
        </authorList>
    </citation>
    <scope>NUCLEOTIDE SEQUENCE</scope>
</reference>
<comment type="caution">
    <text evidence="2">The sequence shown here is derived from an EMBL/GenBank/DDBJ whole genome shotgun (WGS) entry which is preliminary data.</text>
</comment>
<dbReference type="GO" id="GO:0005524">
    <property type="term" value="F:ATP binding"/>
    <property type="evidence" value="ECO:0007669"/>
    <property type="project" value="InterPro"/>
</dbReference>
<dbReference type="Gene3D" id="1.10.860.10">
    <property type="entry name" value="DNAb Helicase, Chain A"/>
    <property type="match status" value="1"/>
</dbReference>
<evidence type="ECO:0000259" key="1">
    <source>
        <dbReference type="PROSITE" id="PS51199"/>
    </source>
</evidence>
<sequence length="406" mass="44835">MGTVSPAGPEVFNNSLHRDIWRRVKELELRGEPIDLLTVGEHSADWYSTLTKAAASVPSLMHVDTYTSRLGDLAARRSFIRASEIAVKEIYNTQDNTLDAVLGRHYSRTSGIAHGDLGGARLLDVGHVVDSTVAALAEPQDVWGIRTGFNEIDIELGGLHPGESLILAGMPGAGKSMLTTQLCFQMAGVEFWPMQALSDPVPGAMFQMEMKEPAIIRRAACGIARVSQRRVMTGKLDGREQDRFMAALETIAKAPVYISDRTDWDTPRLTVEVAGLMRDHGIRWVLVDYASLLKDQSESEIGRERKISQGLADMAKLGVAVIAVEQLNKSKKLYGSIQKAYDADVILMLTGVGGKDTPKDKRRIKVEKAREADRSLQFYMKLVGAQKRFEPWEDAPEVVDVEEVPF</sequence>
<dbReference type="PANTHER" id="PTHR30153:SF2">
    <property type="entry name" value="REPLICATIVE DNA HELICASE"/>
    <property type="match status" value="1"/>
</dbReference>
<dbReference type="GO" id="GO:0005829">
    <property type="term" value="C:cytosol"/>
    <property type="evidence" value="ECO:0007669"/>
    <property type="project" value="TreeGrafter"/>
</dbReference>
<dbReference type="EMBL" id="LAZR01000553">
    <property type="protein sequence ID" value="KKN64484.1"/>
    <property type="molecule type" value="Genomic_DNA"/>
</dbReference>
<organism evidence="2">
    <name type="scientific">marine sediment metagenome</name>
    <dbReference type="NCBI Taxonomy" id="412755"/>
    <lineage>
        <taxon>unclassified sequences</taxon>
        <taxon>metagenomes</taxon>
        <taxon>ecological metagenomes</taxon>
    </lineage>
</organism>
<dbReference type="GO" id="GO:0003678">
    <property type="term" value="F:DNA helicase activity"/>
    <property type="evidence" value="ECO:0007669"/>
    <property type="project" value="InterPro"/>
</dbReference>
<dbReference type="SUPFAM" id="SSF48024">
    <property type="entry name" value="N-terminal domain of DnaB helicase"/>
    <property type="match status" value="1"/>
</dbReference>
<dbReference type="PROSITE" id="PS51199">
    <property type="entry name" value="SF4_HELICASE"/>
    <property type="match status" value="1"/>
</dbReference>
<gene>
    <name evidence="2" type="ORF">LCGC14_0490970</name>
</gene>
<name>A0A0F9SBQ6_9ZZZZ</name>
<feature type="domain" description="SF4 helicase" evidence="1">
    <location>
        <begin position="138"/>
        <end position="353"/>
    </location>
</feature>
<protein>
    <recommendedName>
        <fullName evidence="1">SF4 helicase domain-containing protein</fullName>
    </recommendedName>
</protein>
<evidence type="ECO:0000313" key="2">
    <source>
        <dbReference type="EMBL" id="KKN64484.1"/>
    </source>
</evidence>
<accession>A0A0F9SBQ6</accession>
<dbReference type="InterPro" id="IPR036185">
    <property type="entry name" value="DNA_heli_DnaB-like_N_sf"/>
</dbReference>
<dbReference type="Pfam" id="PF03796">
    <property type="entry name" value="DnaB_C"/>
    <property type="match status" value="1"/>
</dbReference>
<dbReference type="PANTHER" id="PTHR30153">
    <property type="entry name" value="REPLICATIVE DNA HELICASE DNAB"/>
    <property type="match status" value="1"/>
</dbReference>
<dbReference type="AlphaFoldDB" id="A0A0F9SBQ6"/>
<dbReference type="Gene3D" id="3.40.50.300">
    <property type="entry name" value="P-loop containing nucleotide triphosphate hydrolases"/>
    <property type="match status" value="1"/>
</dbReference>
<dbReference type="InterPro" id="IPR007694">
    <property type="entry name" value="DNA_helicase_DnaB-like_C"/>
</dbReference>
<proteinExistence type="predicted"/>
<dbReference type="InterPro" id="IPR027417">
    <property type="entry name" value="P-loop_NTPase"/>
</dbReference>
<dbReference type="GO" id="GO:0006260">
    <property type="term" value="P:DNA replication"/>
    <property type="evidence" value="ECO:0007669"/>
    <property type="project" value="InterPro"/>
</dbReference>
<dbReference type="InterPro" id="IPR016136">
    <property type="entry name" value="DNA_helicase_N/primase_C"/>
</dbReference>
<dbReference type="SUPFAM" id="SSF52540">
    <property type="entry name" value="P-loop containing nucleoside triphosphate hydrolases"/>
    <property type="match status" value="1"/>
</dbReference>